<dbReference type="Pfam" id="PF01253">
    <property type="entry name" value="SUI1"/>
    <property type="match status" value="1"/>
</dbReference>
<evidence type="ECO:0000313" key="6">
    <source>
        <dbReference type="Proteomes" id="UP000075359"/>
    </source>
</evidence>
<organism evidence="5 6">
    <name type="scientific">Sulfurovum riftiae</name>
    <dbReference type="NCBI Taxonomy" id="1630136"/>
    <lineage>
        <taxon>Bacteria</taxon>
        <taxon>Pseudomonadati</taxon>
        <taxon>Campylobacterota</taxon>
        <taxon>Epsilonproteobacteria</taxon>
        <taxon>Campylobacterales</taxon>
        <taxon>Sulfurovaceae</taxon>
        <taxon>Sulfurovum</taxon>
    </lineage>
</organism>
<dbReference type="PROSITE" id="PS50296">
    <property type="entry name" value="SUI1"/>
    <property type="match status" value="1"/>
</dbReference>
<evidence type="ECO:0000259" key="4">
    <source>
        <dbReference type="PROSITE" id="PS50296"/>
    </source>
</evidence>
<dbReference type="InterPro" id="IPR036877">
    <property type="entry name" value="SUI1_dom_sf"/>
</dbReference>
<evidence type="ECO:0000256" key="1">
    <source>
        <dbReference type="ARBA" id="ARBA00022845"/>
    </source>
</evidence>
<dbReference type="PIRSF" id="PIRSF037511">
    <property type="entry name" value="Transl_init_SUI1_pro"/>
    <property type="match status" value="1"/>
</dbReference>
<feature type="compositionally biased region" description="Basic and acidic residues" evidence="3">
    <location>
        <begin position="23"/>
        <end position="42"/>
    </location>
</feature>
<dbReference type="CDD" id="cd11567">
    <property type="entry name" value="YciH_like"/>
    <property type="match status" value="1"/>
</dbReference>
<dbReference type="STRING" id="1630136.AS592_08770"/>
<dbReference type="Proteomes" id="UP000075359">
    <property type="component" value="Unassembled WGS sequence"/>
</dbReference>
<dbReference type="InterPro" id="IPR001950">
    <property type="entry name" value="SUI1"/>
</dbReference>
<feature type="region of interest" description="Disordered" evidence="3">
    <location>
        <begin position="1"/>
        <end position="42"/>
    </location>
</feature>
<dbReference type="EMBL" id="LNKT01000012">
    <property type="protein sequence ID" value="KYJ86900.1"/>
    <property type="molecule type" value="Genomic_DNA"/>
</dbReference>
<proteinExistence type="predicted"/>
<feature type="domain" description="SUI1" evidence="4">
    <location>
        <begin position="48"/>
        <end position="108"/>
    </location>
</feature>
<sequence>MARPNKNMFEMGADFDDGWQSDNKGKEKAAGSKEIKAPEKHQLHFAKEKRRGKVVTIVKPFYLSESELKKLLKQLKSKLGTGGTHKENTLEFQGELQEKLKTALEALGFRFKR</sequence>
<comment type="caution">
    <text evidence="5">The sequence shown here is derived from an EMBL/GenBank/DDBJ whole genome shotgun (WGS) entry which is preliminary data.</text>
</comment>
<dbReference type="GO" id="GO:0006417">
    <property type="term" value="P:regulation of translation"/>
    <property type="evidence" value="ECO:0007669"/>
    <property type="project" value="UniProtKB-KW"/>
</dbReference>
<evidence type="ECO:0000313" key="5">
    <source>
        <dbReference type="EMBL" id="KYJ86900.1"/>
    </source>
</evidence>
<name>A0A151CH83_9BACT</name>
<keyword evidence="1" id="KW-0810">Translation regulation</keyword>
<keyword evidence="5" id="KW-0396">Initiation factor</keyword>
<dbReference type="GO" id="GO:0003743">
    <property type="term" value="F:translation initiation factor activity"/>
    <property type="evidence" value="ECO:0007669"/>
    <property type="project" value="UniProtKB-KW"/>
</dbReference>
<keyword evidence="6" id="KW-1185">Reference proteome</keyword>
<evidence type="ECO:0000256" key="3">
    <source>
        <dbReference type="SAM" id="MobiDB-lite"/>
    </source>
</evidence>
<gene>
    <name evidence="5" type="ORF">AS592_08770</name>
</gene>
<keyword evidence="2" id="KW-0648">Protein biosynthesis</keyword>
<evidence type="ECO:0000256" key="2">
    <source>
        <dbReference type="ARBA" id="ARBA00022917"/>
    </source>
</evidence>
<protein>
    <submittedName>
        <fullName evidence="5">Translation initiation factor SUI1</fullName>
    </submittedName>
</protein>
<reference evidence="5 6" key="1">
    <citation type="submission" date="2015-11" db="EMBL/GenBank/DDBJ databases">
        <title>Draft genome of Sulfurovum riftiae 1812E, a member of the Epsilonproteobacteria isolated from the tube of the deep-sea hydrothermal vent tubewom Riftia pachyptila.</title>
        <authorList>
            <person name="Vetriani C."/>
            <person name="Giovannelli D."/>
        </authorList>
    </citation>
    <scope>NUCLEOTIDE SEQUENCE [LARGE SCALE GENOMIC DNA]</scope>
    <source>
        <strain evidence="5 6">1812E</strain>
    </source>
</reference>
<dbReference type="OrthoDB" id="5339799at2"/>
<accession>A0A151CH83</accession>
<dbReference type="AlphaFoldDB" id="A0A151CH83"/>
<dbReference type="Gene3D" id="3.30.780.10">
    <property type="entry name" value="SUI1-like domain"/>
    <property type="match status" value="1"/>
</dbReference>
<dbReference type="RefSeq" id="WP_067330454.1">
    <property type="nucleotide sequence ID" value="NZ_LNKT01000012.1"/>
</dbReference>
<dbReference type="InterPro" id="IPR005872">
    <property type="entry name" value="SUI1_arc_bac"/>
</dbReference>
<dbReference type="SUPFAM" id="SSF55159">
    <property type="entry name" value="eIF1-like"/>
    <property type="match status" value="1"/>
</dbReference>